<dbReference type="PANTHER" id="PTHR43364">
    <property type="entry name" value="NADH-SPECIFIC METHYLGLYOXAL REDUCTASE-RELATED"/>
    <property type="match status" value="1"/>
</dbReference>
<name>A0A2V1D670_9PLEO</name>
<dbReference type="OrthoDB" id="1659429at2759"/>
<evidence type="ECO:0000259" key="2">
    <source>
        <dbReference type="Pfam" id="PF00248"/>
    </source>
</evidence>
<gene>
    <name evidence="3" type="ORF">DM02DRAFT_697722</name>
</gene>
<protein>
    <submittedName>
        <fullName evidence="3">Aldo/keto reductase</fullName>
    </submittedName>
</protein>
<dbReference type="InterPro" id="IPR050523">
    <property type="entry name" value="AKR_Detox_Biosynth"/>
</dbReference>
<dbReference type="SUPFAM" id="SSF51430">
    <property type="entry name" value="NAD(P)-linked oxidoreductase"/>
    <property type="match status" value="1"/>
</dbReference>
<keyword evidence="4" id="KW-1185">Reference proteome</keyword>
<dbReference type="EMBL" id="KZ805620">
    <property type="protein sequence ID" value="PVH93043.1"/>
    <property type="molecule type" value="Genomic_DNA"/>
</dbReference>
<dbReference type="InterPro" id="IPR023210">
    <property type="entry name" value="NADP_OxRdtase_dom"/>
</dbReference>
<dbReference type="AlphaFoldDB" id="A0A2V1D670"/>
<dbReference type="GO" id="GO:0016491">
    <property type="term" value="F:oxidoreductase activity"/>
    <property type="evidence" value="ECO:0007669"/>
    <property type="project" value="UniProtKB-KW"/>
</dbReference>
<dbReference type="Pfam" id="PF00248">
    <property type="entry name" value="Aldo_ket_red"/>
    <property type="match status" value="1"/>
</dbReference>
<sequence length="368" mass="41415">MQHTLQDGLRLGMSAVSGIHDCRKPNHVPENFDGLAEVMPQDWTPTISEKVSYRGKNGDVYAPRMCIGAWSWGDEATWNWDDSEFPVLQSTWEELLQKGLTFVDTAQAYGSGKSEKICGTLFAGLRRDDFIIQTKYYVLPQFIDIFHPKTSPLYKLEGSLKRLRLSYVDIYLVHGPIHIQSIPAVAKGMAECVDKGLTKCVGVANYDKEDMLKMRDELAKYNIPLALNQCEYSVLRRIPETSGLLKTCKDNGIVFQSYSSLAQGRLTAKYNSQNPPPKQYRFSSYDMKDVEPVQATLKKIADARGVPISAVALNYNMCKGISPLVGVRRPQQALDNSKAFGWRLTNEEIRTIDSVSFEGYTTSLWQQG</sequence>
<dbReference type="Proteomes" id="UP000244855">
    <property type="component" value="Unassembled WGS sequence"/>
</dbReference>
<proteinExistence type="predicted"/>
<dbReference type="PRINTS" id="PR00069">
    <property type="entry name" value="ALDKETRDTASE"/>
</dbReference>
<evidence type="ECO:0000256" key="1">
    <source>
        <dbReference type="ARBA" id="ARBA00023002"/>
    </source>
</evidence>
<evidence type="ECO:0000313" key="4">
    <source>
        <dbReference type="Proteomes" id="UP000244855"/>
    </source>
</evidence>
<dbReference type="PANTHER" id="PTHR43364:SF4">
    <property type="entry name" value="NAD(P)-LINKED OXIDOREDUCTASE SUPERFAMILY PROTEIN"/>
    <property type="match status" value="1"/>
</dbReference>
<feature type="domain" description="NADP-dependent oxidoreductase" evidence="2">
    <location>
        <begin position="64"/>
        <end position="355"/>
    </location>
</feature>
<evidence type="ECO:0000313" key="3">
    <source>
        <dbReference type="EMBL" id="PVH93043.1"/>
    </source>
</evidence>
<accession>A0A2V1D670</accession>
<dbReference type="InterPro" id="IPR020471">
    <property type="entry name" value="AKR"/>
</dbReference>
<dbReference type="CDD" id="cd19093">
    <property type="entry name" value="AKR_AtPLR-like"/>
    <property type="match status" value="1"/>
</dbReference>
<dbReference type="InterPro" id="IPR036812">
    <property type="entry name" value="NAD(P)_OxRdtase_dom_sf"/>
</dbReference>
<keyword evidence="1" id="KW-0560">Oxidoreductase</keyword>
<dbReference type="Gene3D" id="3.20.20.100">
    <property type="entry name" value="NADP-dependent oxidoreductase domain"/>
    <property type="match status" value="1"/>
</dbReference>
<reference evidence="3 4" key="1">
    <citation type="journal article" date="2018" name="Sci. Rep.">
        <title>Comparative genomics provides insights into the lifestyle and reveals functional heterogeneity of dark septate endophytic fungi.</title>
        <authorList>
            <person name="Knapp D.G."/>
            <person name="Nemeth J.B."/>
            <person name="Barry K."/>
            <person name="Hainaut M."/>
            <person name="Henrissat B."/>
            <person name="Johnson J."/>
            <person name="Kuo A."/>
            <person name="Lim J.H.P."/>
            <person name="Lipzen A."/>
            <person name="Nolan M."/>
            <person name="Ohm R.A."/>
            <person name="Tamas L."/>
            <person name="Grigoriev I.V."/>
            <person name="Spatafora J.W."/>
            <person name="Nagy L.G."/>
            <person name="Kovacs G.M."/>
        </authorList>
    </citation>
    <scope>NUCLEOTIDE SEQUENCE [LARGE SCALE GENOMIC DNA]</scope>
    <source>
        <strain evidence="3 4">DSE2036</strain>
    </source>
</reference>
<dbReference type="STRING" id="97972.A0A2V1D670"/>
<organism evidence="3 4">
    <name type="scientific">Periconia macrospinosa</name>
    <dbReference type="NCBI Taxonomy" id="97972"/>
    <lineage>
        <taxon>Eukaryota</taxon>
        <taxon>Fungi</taxon>
        <taxon>Dikarya</taxon>
        <taxon>Ascomycota</taxon>
        <taxon>Pezizomycotina</taxon>
        <taxon>Dothideomycetes</taxon>
        <taxon>Pleosporomycetidae</taxon>
        <taxon>Pleosporales</taxon>
        <taxon>Massarineae</taxon>
        <taxon>Periconiaceae</taxon>
        <taxon>Periconia</taxon>
    </lineage>
</organism>